<dbReference type="KEGG" id="qsa:O6P43_027849"/>
<organism evidence="2 3">
    <name type="scientific">Quillaja saponaria</name>
    <name type="common">Soap bark tree</name>
    <dbReference type="NCBI Taxonomy" id="32244"/>
    <lineage>
        <taxon>Eukaryota</taxon>
        <taxon>Viridiplantae</taxon>
        <taxon>Streptophyta</taxon>
        <taxon>Embryophyta</taxon>
        <taxon>Tracheophyta</taxon>
        <taxon>Spermatophyta</taxon>
        <taxon>Magnoliopsida</taxon>
        <taxon>eudicotyledons</taxon>
        <taxon>Gunneridae</taxon>
        <taxon>Pentapetalae</taxon>
        <taxon>rosids</taxon>
        <taxon>fabids</taxon>
        <taxon>Fabales</taxon>
        <taxon>Quillajaceae</taxon>
        <taxon>Quillaja</taxon>
    </lineage>
</organism>
<evidence type="ECO:0000313" key="2">
    <source>
        <dbReference type="EMBL" id="KAJ7951868.1"/>
    </source>
</evidence>
<keyword evidence="3" id="KW-1185">Reference proteome</keyword>
<dbReference type="Proteomes" id="UP001163823">
    <property type="component" value="Chromosome 11"/>
</dbReference>
<evidence type="ECO:0000313" key="3">
    <source>
        <dbReference type="Proteomes" id="UP001163823"/>
    </source>
</evidence>
<feature type="region of interest" description="Disordered" evidence="1">
    <location>
        <begin position="52"/>
        <end position="98"/>
    </location>
</feature>
<gene>
    <name evidence="2" type="ORF">O6P43_027849</name>
</gene>
<reference evidence="2" key="1">
    <citation type="journal article" date="2023" name="Science">
        <title>Elucidation of the pathway for biosynthesis of saponin adjuvants from the soapbark tree.</title>
        <authorList>
            <person name="Reed J."/>
            <person name="Orme A."/>
            <person name="El-Demerdash A."/>
            <person name="Owen C."/>
            <person name="Martin L.B.B."/>
            <person name="Misra R.C."/>
            <person name="Kikuchi S."/>
            <person name="Rejzek M."/>
            <person name="Martin A.C."/>
            <person name="Harkess A."/>
            <person name="Leebens-Mack J."/>
            <person name="Louveau T."/>
            <person name="Stephenson M.J."/>
            <person name="Osbourn A."/>
        </authorList>
    </citation>
    <scope>NUCLEOTIDE SEQUENCE</scope>
    <source>
        <strain evidence="2">S10</strain>
    </source>
</reference>
<comment type="caution">
    <text evidence="2">The sequence shown here is derived from an EMBL/GenBank/DDBJ whole genome shotgun (WGS) entry which is preliminary data.</text>
</comment>
<feature type="compositionally biased region" description="Acidic residues" evidence="1">
    <location>
        <begin position="58"/>
        <end position="71"/>
    </location>
</feature>
<name>A0AAD7PDT1_QUISA</name>
<dbReference type="PANTHER" id="PTHR45290">
    <property type="entry name" value="OS03G0300300 PROTEIN"/>
    <property type="match status" value="1"/>
</dbReference>
<dbReference type="PANTHER" id="PTHR45290:SF3">
    <property type="entry name" value="OS01G0649000 PROTEIN"/>
    <property type="match status" value="1"/>
</dbReference>
<sequence>MSQESSLHALNSLFQLIDSRVSTFKAAIQLSSCLDILYTGIIEEEVDEIQTLPAIFEDKDESEEESEDAMETDQGSGDEKSSANSDSDTEESHGLISD</sequence>
<dbReference type="AlphaFoldDB" id="A0AAD7PDT1"/>
<accession>A0AAD7PDT1</accession>
<dbReference type="EMBL" id="JARAOO010000011">
    <property type="protein sequence ID" value="KAJ7951868.1"/>
    <property type="molecule type" value="Genomic_DNA"/>
</dbReference>
<evidence type="ECO:0000256" key="1">
    <source>
        <dbReference type="SAM" id="MobiDB-lite"/>
    </source>
</evidence>
<proteinExistence type="predicted"/>
<protein>
    <submittedName>
        <fullName evidence="2">WD repeat-containing protein 43</fullName>
    </submittedName>
</protein>